<evidence type="ECO:0000313" key="4">
    <source>
        <dbReference type="EMBL" id="KAJ7040876.1"/>
    </source>
</evidence>
<sequence>MSLLSPNGNPNFVQGSAIAAVTWVMYDVCLTWDRELSSVWRSPWSIPKILFIFSRYHTILALGFFLMEAIGTTHLTLRIGTGGPLPTDPGFWAPCKANLPYSYVSRWYLGLTEVLSIMSGQFMILIRINAVYGWSRRVVLLTLFLFFAESVIGFTTTIISVRGGAKGLFDSTEILTCSARQGYIPDVNVSMWCTSMVVVGIYLILVVHKAKDIAPVIDGAESQLTIKKLGHLFAFQTTNMTPTLHVCLVDAAIYFGVVFGVLLINLVLVLVRDRNAYMGTAWLLATYSVASTRISLNLKELSAGARYNESSWSKFQENSVLEFSEMQPVTRTVDAEQLSEPPEAHVRARISIV</sequence>
<protein>
    <recommendedName>
        <fullName evidence="2">DUF6533 domain-containing protein</fullName>
    </recommendedName>
</protein>
<feature type="transmembrane region" description="Helical" evidence="1">
    <location>
        <begin position="49"/>
        <end position="67"/>
    </location>
</feature>
<evidence type="ECO:0000313" key="5">
    <source>
        <dbReference type="Proteomes" id="UP001218188"/>
    </source>
</evidence>
<feature type="transmembrane region" description="Helical" evidence="1">
    <location>
        <begin position="12"/>
        <end position="29"/>
    </location>
</feature>
<evidence type="ECO:0000256" key="1">
    <source>
        <dbReference type="SAM" id="Phobius"/>
    </source>
</evidence>
<dbReference type="Pfam" id="PF20151">
    <property type="entry name" value="DUF6533"/>
    <property type="match status" value="1"/>
</dbReference>
<dbReference type="Proteomes" id="UP001218188">
    <property type="component" value="Unassembled WGS sequence"/>
</dbReference>
<keyword evidence="1" id="KW-0472">Membrane</keyword>
<reference evidence="3" key="1">
    <citation type="submission" date="2023-03" db="EMBL/GenBank/DDBJ databases">
        <title>Massive genome expansion in bonnet fungi (Mycena s.s.) driven by repeated elements and novel gene families across ecological guilds.</title>
        <authorList>
            <consortium name="Lawrence Berkeley National Laboratory"/>
            <person name="Harder C.B."/>
            <person name="Miyauchi S."/>
            <person name="Viragh M."/>
            <person name="Kuo A."/>
            <person name="Thoen E."/>
            <person name="Andreopoulos B."/>
            <person name="Lu D."/>
            <person name="Skrede I."/>
            <person name="Drula E."/>
            <person name="Henrissat B."/>
            <person name="Morin E."/>
            <person name="Kohler A."/>
            <person name="Barry K."/>
            <person name="LaButti K."/>
            <person name="Morin E."/>
            <person name="Salamov A."/>
            <person name="Lipzen A."/>
            <person name="Mereny Z."/>
            <person name="Hegedus B."/>
            <person name="Baldrian P."/>
            <person name="Stursova M."/>
            <person name="Weitz H."/>
            <person name="Taylor A."/>
            <person name="Grigoriev I.V."/>
            <person name="Nagy L.G."/>
            <person name="Martin F."/>
            <person name="Kauserud H."/>
        </authorList>
    </citation>
    <scope>NUCLEOTIDE SEQUENCE</scope>
    <source>
        <strain evidence="3">CBHHK200</strain>
    </source>
</reference>
<feature type="transmembrane region" description="Helical" evidence="1">
    <location>
        <begin position="107"/>
        <end position="126"/>
    </location>
</feature>
<feature type="transmembrane region" description="Helical" evidence="1">
    <location>
        <begin position="138"/>
        <end position="161"/>
    </location>
</feature>
<feature type="transmembrane region" description="Helical" evidence="1">
    <location>
        <begin position="246"/>
        <end position="270"/>
    </location>
</feature>
<evidence type="ECO:0000313" key="3">
    <source>
        <dbReference type="EMBL" id="KAJ7023985.1"/>
    </source>
</evidence>
<dbReference type="EMBL" id="JARJCM010000177">
    <property type="protein sequence ID" value="KAJ7023985.1"/>
    <property type="molecule type" value="Genomic_DNA"/>
</dbReference>
<dbReference type="InterPro" id="IPR045340">
    <property type="entry name" value="DUF6533"/>
</dbReference>
<name>A0AAD6SAM0_9AGAR</name>
<comment type="caution">
    <text evidence="3">The sequence shown here is derived from an EMBL/GenBank/DDBJ whole genome shotgun (WGS) entry which is preliminary data.</text>
</comment>
<dbReference type="EMBL" id="JARJCM010000019">
    <property type="protein sequence ID" value="KAJ7040876.1"/>
    <property type="molecule type" value="Genomic_DNA"/>
</dbReference>
<accession>A0AAD6SAM0</accession>
<gene>
    <name evidence="4" type="ORF">C8F04DRAFT_1080857</name>
    <name evidence="3" type="ORF">C8F04DRAFT_1132599</name>
</gene>
<feature type="domain" description="DUF6533" evidence="2">
    <location>
        <begin position="17"/>
        <end position="60"/>
    </location>
</feature>
<evidence type="ECO:0000259" key="2">
    <source>
        <dbReference type="Pfam" id="PF20151"/>
    </source>
</evidence>
<keyword evidence="1" id="KW-1133">Transmembrane helix</keyword>
<keyword evidence="5" id="KW-1185">Reference proteome</keyword>
<organism evidence="3 5">
    <name type="scientific">Mycena alexandri</name>
    <dbReference type="NCBI Taxonomy" id="1745969"/>
    <lineage>
        <taxon>Eukaryota</taxon>
        <taxon>Fungi</taxon>
        <taxon>Dikarya</taxon>
        <taxon>Basidiomycota</taxon>
        <taxon>Agaricomycotina</taxon>
        <taxon>Agaricomycetes</taxon>
        <taxon>Agaricomycetidae</taxon>
        <taxon>Agaricales</taxon>
        <taxon>Marasmiineae</taxon>
        <taxon>Mycenaceae</taxon>
        <taxon>Mycena</taxon>
    </lineage>
</organism>
<keyword evidence="1" id="KW-0812">Transmembrane</keyword>
<proteinExistence type="predicted"/>
<dbReference type="AlphaFoldDB" id="A0AAD6SAM0"/>